<dbReference type="PANTHER" id="PTHR43162:SF1">
    <property type="entry name" value="PRESTALK A DIFFERENTIATION PROTEIN A"/>
    <property type="match status" value="1"/>
</dbReference>
<organism evidence="2 3">
    <name type="scientific">Enterococcus florum</name>
    <dbReference type="NCBI Taxonomy" id="2480627"/>
    <lineage>
        <taxon>Bacteria</taxon>
        <taxon>Bacillati</taxon>
        <taxon>Bacillota</taxon>
        <taxon>Bacilli</taxon>
        <taxon>Lactobacillales</taxon>
        <taxon>Enterococcaceae</taxon>
        <taxon>Enterococcus</taxon>
    </lineage>
</organism>
<comment type="caution">
    <text evidence="2">The sequence shown here is derived from an EMBL/GenBank/DDBJ whole genome shotgun (WGS) entry which is preliminary data.</text>
</comment>
<evidence type="ECO:0000313" key="3">
    <source>
        <dbReference type="Proteomes" id="UP000290567"/>
    </source>
</evidence>
<dbReference type="Gene3D" id="3.40.50.720">
    <property type="entry name" value="NAD(P)-binding Rossmann-like Domain"/>
    <property type="match status" value="1"/>
</dbReference>
<evidence type="ECO:0000259" key="1">
    <source>
        <dbReference type="Pfam" id="PF05368"/>
    </source>
</evidence>
<keyword evidence="3" id="KW-1185">Reference proteome</keyword>
<dbReference type="AlphaFoldDB" id="A0A4P5PAE8"/>
<dbReference type="EMBL" id="BJCC01000026">
    <property type="protein sequence ID" value="GCF95067.1"/>
    <property type="molecule type" value="Genomic_DNA"/>
</dbReference>
<gene>
    <name evidence="2" type="ORF">NRIC_29580</name>
</gene>
<dbReference type="InterPro" id="IPR008030">
    <property type="entry name" value="NmrA-like"/>
</dbReference>
<name>A0A4P5PAE8_9ENTE</name>
<dbReference type="InterPro" id="IPR051604">
    <property type="entry name" value="Ergot_Alk_Oxidoreductase"/>
</dbReference>
<dbReference type="Pfam" id="PF05368">
    <property type="entry name" value="NmrA"/>
    <property type="match status" value="1"/>
</dbReference>
<accession>A0A4P5PAE8</accession>
<proteinExistence type="predicted"/>
<sequence length="286" mass="32103">MILVTAAAGNVGRQIVHYLVERGLSVRAFDISPAVAKLEAAETMIGDARSIEDVRKALNGCTQVLYIPPMFVYDEAKIAQKFIDEAANLGIEQFVITTVTHPNMDTLPQHTQKLHAETHLVYKGLSAGLNYTILQPMHYMHNFSVPMVWETNAYQCFYTKTTKLSYVDVRDVAEVAATVLTESGHENATYELVGTDFLSPMDMVETFNQITGRSATCQQIPVDQIINYFETAKYDSYFVETFKALAKTYGDYGIAGNSNVLSWLLGRKPTSFTQYIQREIEVHQLD</sequence>
<dbReference type="RefSeq" id="WP_146623467.1">
    <property type="nucleotide sequence ID" value="NZ_BJCC01000026.1"/>
</dbReference>
<dbReference type="OrthoDB" id="339107at2"/>
<protein>
    <submittedName>
        <fullName evidence="2">Epimerase</fullName>
    </submittedName>
</protein>
<dbReference type="InterPro" id="IPR036291">
    <property type="entry name" value="NAD(P)-bd_dom_sf"/>
</dbReference>
<dbReference type="Gene3D" id="3.90.25.10">
    <property type="entry name" value="UDP-galactose 4-epimerase, domain 1"/>
    <property type="match status" value="1"/>
</dbReference>
<dbReference type="PANTHER" id="PTHR43162">
    <property type="match status" value="1"/>
</dbReference>
<dbReference type="Proteomes" id="UP000290567">
    <property type="component" value="Unassembled WGS sequence"/>
</dbReference>
<dbReference type="SUPFAM" id="SSF51735">
    <property type="entry name" value="NAD(P)-binding Rossmann-fold domains"/>
    <property type="match status" value="1"/>
</dbReference>
<feature type="domain" description="NmrA-like" evidence="1">
    <location>
        <begin position="2"/>
        <end position="270"/>
    </location>
</feature>
<reference evidence="3" key="1">
    <citation type="submission" date="2019-02" db="EMBL/GenBank/DDBJ databases">
        <title>Draft genome sequence of Enterococcus sp. Gos25-1.</title>
        <authorList>
            <person name="Tanaka N."/>
            <person name="Shiwa Y."/>
            <person name="Fujita N."/>
        </authorList>
    </citation>
    <scope>NUCLEOTIDE SEQUENCE [LARGE SCALE GENOMIC DNA]</scope>
    <source>
        <strain evidence="3">Gos25-1</strain>
    </source>
</reference>
<evidence type="ECO:0000313" key="2">
    <source>
        <dbReference type="EMBL" id="GCF95067.1"/>
    </source>
</evidence>